<dbReference type="Pfam" id="PF00536">
    <property type="entry name" value="SAM_1"/>
    <property type="match status" value="1"/>
</dbReference>
<name>A0A835D306_TETSI</name>
<dbReference type="InterPro" id="IPR001660">
    <property type="entry name" value="SAM"/>
</dbReference>
<dbReference type="PANTHER" id="PTHR10627">
    <property type="entry name" value="SCP160"/>
    <property type="match status" value="1"/>
</dbReference>
<keyword evidence="1" id="KW-0677">Repeat</keyword>
<keyword evidence="4" id="KW-1185">Reference proteome</keyword>
<dbReference type="CDD" id="cd09487">
    <property type="entry name" value="SAM_superfamily"/>
    <property type="match status" value="1"/>
</dbReference>
<evidence type="ECO:0000313" key="3">
    <source>
        <dbReference type="EMBL" id="KAF8388618.1"/>
    </source>
</evidence>
<dbReference type="SMART" id="SM00454">
    <property type="entry name" value="SAM"/>
    <property type="match status" value="1"/>
</dbReference>
<dbReference type="OMA" id="ETNACID"/>
<dbReference type="EMBL" id="JABCRI010000020">
    <property type="protein sequence ID" value="KAF8388618.1"/>
    <property type="molecule type" value="Genomic_DNA"/>
</dbReference>
<proteinExistence type="predicted"/>
<dbReference type="AlphaFoldDB" id="A0A835D306"/>
<evidence type="ECO:0000259" key="2">
    <source>
        <dbReference type="PROSITE" id="PS50105"/>
    </source>
</evidence>
<protein>
    <recommendedName>
        <fullName evidence="2">SAM domain-containing protein</fullName>
    </recommendedName>
</protein>
<feature type="domain" description="SAM" evidence="2">
    <location>
        <begin position="135"/>
        <end position="198"/>
    </location>
</feature>
<evidence type="ECO:0000313" key="4">
    <source>
        <dbReference type="Proteomes" id="UP000655225"/>
    </source>
</evidence>
<dbReference type="SUPFAM" id="SSF47769">
    <property type="entry name" value="SAM/Pointed domain"/>
    <property type="match status" value="1"/>
</dbReference>
<dbReference type="InterPro" id="IPR013761">
    <property type="entry name" value="SAM/pointed_sf"/>
</dbReference>
<sequence length="205" mass="22966">MLVLSMNSKRQGHPNVWFGEIGDVSAAFSCGTSHKIKEILEQKRWNHDVENPRETEFNYIYGISMQRSSEIVVSSPGMLSMILADMMHNRENRNPNSSKSYLNLRGDEFVGLTSNGLCKGPKTGCGYGKMGIGGSAVNSVRRWLDELGFSKYAGIFEMHEVDEEVLSLLTFEDFKEMGINAIGPRRKMYAAIKHLREGEGCLFDG</sequence>
<gene>
    <name evidence="3" type="ORF">HHK36_027295</name>
</gene>
<comment type="caution">
    <text evidence="3">The sequence shown here is derived from an EMBL/GenBank/DDBJ whole genome shotgun (WGS) entry which is preliminary data.</text>
</comment>
<reference evidence="3 4" key="1">
    <citation type="submission" date="2020-04" db="EMBL/GenBank/DDBJ databases">
        <title>Plant Genome Project.</title>
        <authorList>
            <person name="Zhang R.-G."/>
        </authorList>
    </citation>
    <scope>NUCLEOTIDE SEQUENCE [LARGE SCALE GENOMIC DNA]</scope>
    <source>
        <strain evidence="3">YNK0</strain>
        <tissue evidence="3">Leaf</tissue>
    </source>
</reference>
<evidence type="ECO:0000256" key="1">
    <source>
        <dbReference type="ARBA" id="ARBA00022737"/>
    </source>
</evidence>
<dbReference type="OrthoDB" id="539213at2759"/>
<dbReference type="PANTHER" id="PTHR10627:SF65">
    <property type="entry name" value="SAM DOMAIN-CONTAINING PROTEIN"/>
    <property type="match status" value="1"/>
</dbReference>
<dbReference type="Gene3D" id="1.10.150.50">
    <property type="entry name" value="Transcription Factor, Ets-1"/>
    <property type="match status" value="1"/>
</dbReference>
<organism evidence="3 4">
    <name type="scientific">Tetracentron sinense</name>
    <name type="common">Spur-leaf</name>
    <dbReference type="NCBI Taxonomy" id="13715"/>
    <lineage>
        <taxon>Eukaryota</taxon>
        <taxon>Viridiplantae</taxon>
        <taxon>Streptophyta</taxon>
        <taxon>Embryophyta</taxon>
        <taxon>Tracheophyta</taxon>
        <taxon>Spermatophyta</taxon>
        <taxon>Magnoliopsida</taxon>
        <taxon>Trochodendrales</taxon>
        <taxon>Trochodendraceae</taxon>
        <taxon>Tetracentron</taxon>
    </lineage>
</organism>
<accession>A0A835D306</accession>
<dbReference type="PROSITE" id="PS50105">
    <property type="entry name" value="SAM_DOMAIN"/>
    <property type="match status" value="1"/>
</dbReference>
<dbReference type="Proteomes" id="UP000655225">
    <property type="component" value="Unassembled WGS sequence"/>
</dbReference>